<evidence type="ECO:0000313" key="1">
    <source>
        <dbReference type="EMBL" id="MEQ2563476.1"/>
    </source>
</evidence>
<accession>A0ABV1HN16</accession>
<dbReference type="PROSITE" id="PS51257">
    <property type="entry name" value="PROKAR_LIPOPROTEIN"/>
    <property type="match status" value="1"/>
</dbReference>
<evidence type="ECO:0008006" key="3">
    <source>
        <dbReference type="Google" id="ProtNLM"/>
    </source>
</evidence>
<proteinExistence type="predicted"/>
<sequence>MKRITCILLTCILCFSISGCTKTYKGTDELIEKAREEIPVSDADTIDMQYGGMCTVDDTALVWFISGNQYQTHYYLPMEVEIKGEAEYAYVRTYKPMSPFMDIAVLNWNRGYAFIVNNPNCVSVKITDEAGTHEEMIEKDAYPYVFYCSSVPSEYVFIDAEGNELN</sequence>
<dbReference type="RefSeq" id="WP_118542824.1">
    <property type="nucleotide sequence ID" value="NZ_JBBMFJ010000019.1"/>
</dbReference>
<evidence type="ECO:0000313" key="2">
    <source>
        <dbReference type="Proteomes" id="UP001437460"/>
    </source>
</evidence>
<dbReference type="EMBL" id="JBBMFJ010000019">
    <property type="protein sequence ID" value="MEQ2563476.1"/>
    <property type="molecule type" value="Genomic_DNA"/>
</dbReference>
<name>A0ABV1HN16_9FIRM</name>
<protein>
    <recommendedName>
        <fullName evidence="3">Lipoprotein</fullName>
    </recommendedName>
</protein>
<gene>
    <name evidence="1" type="ORF">WMO41_09950</name>
</gene>
<organism evidence="1 2">
    <name type="scientific">Ventrimonas faecis</name>
    <dbReference type="NCBI Taxonomy" id="3133170"/>
    <lineage>
        <taxon>Bacteria</taxon>
        <taxon>Bacillati</taxon>
        <taxon>Bacillota</taxon>
        <taxon>Clostridia</taxon>
        <taxon>Lachnospirales</taxon>
        <taxon>Lachnospiraceae</taxon>
        <taxon>Ventrimonas</taxon>
    </lineage>
</organism>
<comment type="caution">
    <text evidence="1">The sequence shown here is derived from an EMBL/GenBank/DDBJ whole genome shotgun (WGS) entry which is preliminary data.</text>
</comment>
<keyword evidence="2" id="KW-1185">Reference proteome</keyword>
<reference evidence="1 2" key="1">
    <citation type="submission" date="2024-03" db="EMBL/GenBank/DDBJ databases">
        <title>Human intestinal bacterial collection.</title>
        <authorList>
            <person name="Pauvert C."/>
            <person name="Hitch T.C.A."/>
            <person name="Clavel T."/>
        </authorList>
    </citation>
    <scope>NUCLEOTIDE SEQUENCE [LARGE SCALE GENOMIC DNA]</scope>
    <source>
        <strain evidence="1 2">CLA-AP-H27</strain>
    </source>
</reference>
<dbReference type="Proteomes" id="UP001437460">
    <property type="component" value="Unassembled WGS sequence"/>
</dbReference>